<feature type="transmembrane region" description="Helical" evidence="1">
    <location>
        <begin position="158"/>
        <end position="179"/>
    </location>
</feature>
<dbReference type="Gene3D" id="1.20.1250.20">
    <property type="entry name" value="MFS general substrate transporter like domains"/>
    <property type="match status" value="1"/>
</dbReference>
<dbReference type="Pfam" id="PF13347">
    <property type="entry name" value="MFS_2"/>
    <property type="match status" value="1"/>
</dbReference>
<feature type="transmembrane region" description="Helical" evidence="1">
    <location>
        <begin position="88"/>
        <end position="109"/>
    </location>
</feature>
<reference evidence="2 3" key="1">
    <citation type="submission" date="2023-01" db="EMBL/GenBank/DDBJ databases">
        <title>Novel diversity within Roseofilum (Cyanobacteria; Desertifilaceae) from marine benthic mats with descriptions of four novel species.</title>
        <authorList>
            <person name="Wang Y."/>
            <person name="Berthold D.E."/>
            <person name="Hu J."/>
            <person name="Lefler F.W."/>
            <person name="Laughinghouse H.D. IV."/>
        </authorList>
    </citation>
    <scope>NUCLEOTIDE SEQUENCE [LARGE SCALE GENOMIC DNA]</scope>
    <source>
        <strain evidence="2 3">BLCC-M154</strain>
    </source>
</reference>
<comment type="caution">
    <text evidence="2">The sequence shown here is derived from an EMBL/GenBank/DDBJ whole genome shotgun (WGS) entry which is preliminary data.</text>
</comment>
<feature type="transmembrane region" description="Helical" evidence="1">
    <location>
        <begin position="277"/>
        <end position="297"/>
    </location>
</feature>
<dbReference type="CDD" id="cd17332">
    <property type="entry name" value="MFS_MelB_like"/>
    <property type="match status" value="1"/>
</dbReference>
<accession>A0ABT7AVT9</accession>
<name>A0ABT7AVT9_9CYAN</name>
<keyword evidence="1" id="KW-0472">Membrane</keyword>
<dbReference type="EMBL" id="JAQOSP010000104">
    <property type="protein sequence ID" value="MDJ1171010.1"/>
    <property type="molecule type" value="Genomic_DNA"/>
</dbReference>
<organism evidence="2 3">
    <name type="scientific">Roseofilum acuticapitatum BLCC-M154</name>
    <dbReference type="NCBI Taxonomy" id="3022444"/>
    <lineage>
        <taxon>Bacteria</taxon>
        <taxon>Bacillati</taxon>
        <taxon>Cyanobacteriota</taxon>
        <taxon>Cyanophyceae</taxon>
        <taxon>Desertifilales</taxon>
        <taxon>Desertifilaceae</taxon>
        <taxon>Roseofilum</taxon>
        <taxon>Roseofilum acuticapitatum</taxon>
    </lineage>
</organism>
<gene>
    <name evidence="2" type="ORF">PMG71_16395</name>
</gene>
<evidence type="ECO:0000313" key="3">
    <source>
        <dbReference type="Proteomes" id="UP001235303"/>
    </source>
</evidence>
<dbReference type="Proteomes" id="UP001235303">
    <property type="component" value="Unassembled WGS sequence"/>
</dbReference>
<protein>
    <submittedName>
        <fullName evidence="2">MFS transporter</fullName>
    </submittedName>
</protein>
<dbReference type="RefSeq" id="WP_283754764.1">
    <property type="nucleotide sequence ID" value="NZ_JAQOSP010000104.1"/>
</dbReference>
<feature type="transmembrane region" description="Helical" evidence="1">
    <location>
        <begin position="333"/>
        <end position="354"/>
    </location>
</feature>
<keyword evidence="1" id="KW-1133">Transmembrane helix</keyword>
<keyword evidence="3" id="KW-1185">Reference proteome</keyword>
<evidence type="ECO:0000313" key="2">
    <source>
        <dbReference type="EMBL" id="MDJ1171010.1"/>
    </source>
</evidence>
<feature type="transmembrane region" description="Helical" evidence="1">
    <location>
        <begin position="309"/>
        <end position="327"/>
    </location>
</feature>
<feature type="transmembrane region" description="Helical" evidence="1">
    <location>
        <begin position="20"/>
        <end position="42"/>
    </location>
</feature>
<feature type="transmembrane region" description="Helical" evidence="1">
    <location>
        <begin position="375"/>
        <end position="399"/>
    </location>
</feature>
<evidence type="ECO:0000256" key="1">
    <source>
        <dbReference type="SAM" id="Phobius"/>
    </source>
</evidence>
<keyword evidence="1" id="KW-0812">Transmembrane</keyword>
<proteinExistence type="predicted"/>
<dbReference type="PANTHER" id="PTHR11328">
    <property type="entry name" value="MAJOR FACILITATOR SUPERFAMILY DOMAIN-CONTAINING PROTEIN"/>
    <property type="match status" value="1"/>
</dbReference>
<sequence>MTSQAERSPSPLTWLQKFSYGLGDLGPAITANLLVFIFLPFLTDVAGISPGLAGQVLMIGKIWDAINDPVIGFLSDRTQSRWGRRHPWMIWGAIPFGLFFFLCWVVPPFGEWGTFWYYVVISIFFNLGYTMVNLPYVALTAELTPDYNERTTLNGFRFTFSIGGSIFSLILGLVLSLLIPDPELQHLVLAGLATVLSVIPIYLSIWGTRQPVKRIEQQRKSTHVEASIPLVDQIKIAFTNGPFLFVMGIYLSSWLAIQITATVLKYYVVSWMGLSDFFFFMAALAVQGTVFVTLFLWSQVSYRLGKKAVYYLGAGFWLITELGLLLLQPGQVGSMFFLCIIAGFGVSVGYLIPWSMLPDVIDLDELKTGQRREGVFYSFMLVLQKMGLALGLALVGQILEGSGYQSTIAGSTAPIQPDSALLAIRLSITLLPLVCVILGGALAYFYPITQTVHQEILLKLEQNRESAKHQPPL</sequence>
<feature type="transmembrane region" description="Helical" evidence="1">
    <location>
        <begin position="115"/>
        <end position="137"/>
    </location>
</feature>
<dbReference type="InterPro" id="IPR036259">
    <property type="entry name" value="MFS_trans_sf"/>
</dbReference>
<feature type="transmembrane region" description="Helical" evidence="1">
    <location>
        <begin position="419"/>
        <end position="446"/>
    </location>
</feature>
<feature type="transmembrane region" description="Helical" evidence="1">
    <location>
        <begin position="185"/>
        <end position="205"/>
    </location>
</feature>
<dbReference type="InterPro" id="IPR001927">
    <property type="entry name" value="Na/Gal_symport"/>
</dbReference>
<dbReference type="SUPFAM" id="SSF103473">
    <property type="entry name" value="MFS general substrate transporter"/>
    <property type="match status" value="1"/>
</dbReference>
<feature type="transmembrane region" description="Helical" evidence="1">
    <location>
        <begin position="237"/>
        <end position="257"/>
    </location>
</feature>
<dbReference type="NCBIfam" id="TIGR00792">
    <property type="entry name" value="gph"/>
    <property type="match status" value="1"/>
</dbReference>
<dbReference type="InterPro" id="IPR039672">
    <property type="entry name" value="MFS_2"/>
</dbReference>
<dbReference type="PANTHER" id="PTHR11328:SF24">
    <property type="entry name" value="MAJOR FACILITATOR SUPERFAMILY (MFS) PROFILE DOMAIN-CONTAINING PROTEIN"/>
    <property type="match status" value="1"/>
</dbReference>